<gene>
    <name evidence="1" type="ORF">BU14_0322s0005</name>
</gene>
<dbReference type="AlphaFoldDB" id="A0A1X6NZC4"/>
<proteinExistence type="predicted"/>
<name>A0A1X6NZC4_PORUM</name>
<dbReference type="EMBL" id="KV918974">
    <property type="protein sequence ID" value="OSX73870.1"/>
    <property type="molecule type" value="Genomic_DNA"/>
</dbReference>
<keyword evidence="2" id="KW-1185">Reference proteome</keyword>
<evidence type="ECO:0000313" key="1">
    <source>
        <dbReference type="EMBL" id="OSX73870.1"/>
    </source>
</evidence>
<evidence type="ECO:0000313" key="2">
    <source>
        <dbReference type="Proteomes" id="UP000218209"/>
    </source>
</evidence>
<sequence>MDTLLEFYLQLHVGATGMGSAELARLKMDAVLGALHQRNGNAV</sequence>
<reference evidence="1 2" key="1">
    <citation type="submission" date="2017-03" db="EMBL/GenBank/DDBJ databases">
        <title>WGS assembly of Porphyra umbilicalis.</title>
        <authorList>
            <person name="Brawley S.H."/>
            <person name="Blouin N.A."/>
            <person name="Ficko-Blean E."/>
            <person name="Wheeler G.L."/>
            <person name="Lohr M."/>
            <person name="Goodson H.V."/>
            <person name="Jenkins J.W."/>
            <person name="Blaby-Haas C.E."/>
            <person name="Helliwell K.E."/>
            <person name="Chan C."/>
            <person name="Marriage T."/>
            <person name="Bhattacharya D."/>
            <person name="Klein A.S."/>
            <person name="Badis Y."/>
            <person name="Brodie J."/>
            <person name="Cao Y."/>
            <person name="Collen J."/>
            <person name="Dittami S.M."/>
            <person name="Gachon C.M."/>
            <person name="Green B.R."/>
            <person name="Karpowicz S."/>
            <person name="Kim J.W."/>
            <person name="Kudahl U."/>
            <person name="Lin S."/>
            <person name="Michel G."/>
            <person name="Mittag M."/>
            <person name="Olson B.J."/>
            <person name="Pangilinan J."/>
            <person name="Peng Y."/>
            <person name="Qiu H."/>
            <person name="Shu S."/>
            <person name="Singer J.T."/>
            <person name="Smith A.G."/>
            <person name="Sprecher B.N."/>
            <person name="Wagner V."/>
            <person name="Wang W."/>
            <person name="Wang Z.-Y."/>
            <person name="Yan J."/>
            <person name="Yarish C."/>
            <person name="Zoeuner-Riek S."/>
            <person name="Zhuang Y."/>
            <person name="Zou Y."/>
            <person name="Lindquist E.A."/>
            <person name="Grimwood J."/>
            <person name="Barry K."/>
            <person name="Rokhsar D.S."/>
            <person name="Schmutz J."/>
            <person name="Stiller J.W."/>
            <person name="Grossman A.R."/>
            <person name="Prochnik S.E."/>
        </authorList>
    </citation>
    <scope>NUCLEOTIDE SEQUENCE [LARGE SCALE GENOMIC DNA]</scope>
    <source>
        <strain evidence="1">4086291</strain>
    </source>
</reference>
<protein>
    <submittedName>
        <fullName evidence="1">Uncharacterized protein</fullName>
    </submittedName>
</protein>
<dbReference type="Proteomes" id="UP000218209">
    <property type="component" value="Unassembled WGS sequence"/>
</dbReference>
<organism evidence="1 2">
    <name type="scientific">Porphyra umbilicalis</name>
    <name type="common">Purple laver</name>
    <name type="synonym">Red alga</name>
    <dbReference type="NCBI Taxonomy" id="2786"/>
    <lineage>
        <taxon>Eukaryota</taxon>
        <taxon>Rhodophyta</taxon>
        <taxon>Bangiophyceae</taxon>
        <taxon>Bangiales</taxon>
        <taxon>Bangiaceae</taxon>
        <taxon>Porphyra</taxon>
    </lineage>
</organism>
<accession>A0A1X6NZC4</accession>